<dbReference type="PANTHER" id="PTHR15948:SF0">
    <property type="entry name" value="GOLGI PH REGULATOR A-RELATED"/>
    <property type="match status" value="1"/>
</dbReference>
<keyword evidence="10" id="KW-1185">Reference proteome</keyword>
<evidence type="ECO:0000259" key="8">
    <source>
        <dbReference type="Pfam" id="PF12537"/>
    </source>
</evidence>
<evidence type="ECO:0000256" key="1">
    <source>
        <dbReference type="ARBA" id="ARBA00004141"/>
    </source>
</evidence>
<dbReference type="Proteomes" id="UP001530315">
    <property type="component" value="Unassembled WGS sequence"/>
</dbReference>
<feature type="domain" description="Golgi pH regulator conserved" evidence="8">
    <location>
        <begin position="305"/>
        <end position="367"/>
    </location>
</feature>
<evidence type="ECO:0000256" key="3">
    <source>
        <dbReference type="ARBA" id="ARBA00022989"/>
    </source>
</evidence>
<accession>A0ABD3N784</accession>
<sequence>IDFSQGGQVNAIRRPPQALFFVPSLVPSDTPRARAMLDLVVFGAAVAVTKYISDRHPFLSSSPAAHESTMPTKAHTSRTNGDGPSPRSRYIFQSTLLISLLLFSLTMLEAAPAAWLAVVTMADDDIGRRGAGASSSYKIACTFVTWYRALLFLLSISLLVVHPISLCVAVGSSLLDVVDGMSFLSRLASNNSRAKISSPSLPPPSPTRNRHAHRRGHRARLLLVCWNILRITVRFVLVTLFWRLILRRIIRAMIPYQITRRGGGGGGRSRSCTTTGIIALVAAAVVAMEFYMSPSLPWPSSYLSLATMVSALCVIGMMVASVLNGFGCASLPHANLVGVFLEPTPRVMIAKVEEDLDYAIKALEEKRWLLADATQQHLSSPTSLLPSSFTSSLALTADNQKARKKLREEVIFLTNLVGDMEDDVCEMKSSSMMALEARTAVGRVRGFFGVIFSIVLVVRILFAAASFLPSSVDDGDHWDGDSSRRDPLTSLLLLLVGRHYIASAQQYDMFRQMTSVVLAGALTISQVKSFCRVVGALGRRLSGILVGYASSLQIQRDSSRRGNDVAVLTSSFVMGCYFLACVTVVKMNLPIEYRSSFSAAVGSSNFNHLYNRSYARLMNMIFFASACVSAITLATLFGIQRNNSDRYRIECAQLSGNSASTLQLLA</sequence>
<feature type="transmembrane region" description="Helical" evidence="6">
    <location>
        <begin position="303"/>
        <end position="323"/>
    </location>
</feature>
<feature type="region of interest" description="Disordered" evidence="5">
    <location>
        <begin position="193"/>
        <end position="213"/>
    </location>
</feature>
<organism evidence="9 10">
    <name type="scientific">Stephanodiscus triporus</name>
    <dbReference type="NCBI Taxonomy" id="2934178"/>
    <lineage>
        <taxon>Eukaryota</taxon>
        <taxon>Sar</taxon>
        <taxon>Stramenopiles</taxon>
        <taxon>Ochrophyta</taxon>
        <taxon>Bacillariophyta</taxon>
        <taxon>Coscinodiscophyceae</taxon>
        <taxon>Thalassiosirophycidae</taxon>
        <taxon>Stephanodiscales</taxon>
        <taxon>Stephanodiscaceae</taxon>
        <taxon>Stephanodiscus</taxon>
    </lineage>
</organism>
<evidence type="ECO:0000256" key="5">
    <source>
        <dbReference type="SAM" id="MobiDB-lite"/>
    </source>
</evidence>
<evidence type="ECO:0000256" key="2">
    <source>
        <dbReference type="ARBA" id="ARBA00022692"/>
    </source>
</evidence>
<dbReference type="InterPro" id="IPR025969">
    <property type="entry name" value="ABA_GPCR_dom"/>
</dbReference>
<comment type="subcellular location">
    <subcellularLocation>
        <location evidence="1">Membrane</location>
        <topology evidence="1">Multi-pass membrane protein</topology>
    </subcellularLocation>
</comment>
<feature type="transmembrane region" description="Helical" evidence="6">
    <location>
        <begin position="617"/>
        <end position="639"/>
    </location>
</feature>
<keyword evidence="2 6" id="KW-0812">Transmembrane</keyword>
<feature type="region of interest" description="Disordered" evidence="5">
    <location>
        <begin position="62"/>
        <end position="86"/>
    </location>
</feature>
<keyword evidence="3 6" id="KW-1133">Transmembrane helix</keyword>
<feature type="transmembrane region" description="Helical" evidence="6">
    <location>
        <begin position="150"/>
        <end position="175"/>
    </location>
</feature>
<evidence type="ECO:0000259" key="7">
    <source>
        <dbReference type="Pfam" id="PF12430"/>
    </source>
</evidence>
<evidence type="ECO:0008006" key="11">
    <source>
        <dbReference type="Google" id="ProtNLM"/>
    </source>
</evidence>
<evidence type="ECO:0000256" key="6">
    <source>
        <dbReference type="SAM" id="Phobius"/>
    </source>
</evidence>
<proteinExistence type="predicted"/>
<dbReference type="InterPro" id="IPR015672">
    <property type="entry name" value="GPHR/GTG"/>
</dbReference>
<dbReference type="EMBL" id="JALLAZ020001591">
    <property type="protein sequence ID" value="KAL3771965.1"/>
    <property type="molecule type" value="Genomic_DNA"/>
</dbReference>
<keyword evidence="4 6" id="KW-0472">Membrane</keyword>
<dbReference type="PANTHER" id="PTHR15948">
    <property type="entry name" value="G-PROTEIN COUPLED RECEPTOR 89-RELATED"/>
    <property type="match status" value="1"/>
</dbReference>
<evidence type="ECO:0000313" key="10">
    <source>
        <dbReference type="Proteomes" id="UP001530315"/>
    </source>
</evidence>
<feature type="domain" description="Abscisic acid G-protein coupled receptor-like" evidence="7">
    <location>
        <begin position="437"/>
        <end position="633"/>
    </location>
</feature>
<evidence type="ECO:0000313" key="9">
    <source>
        <dbReference type="EMBL" id="KAL3771965.1"/>
    </source>
</evidence>
<feature type="transmembrane region" description="Helical" evidence="6">
    <location>
        <begin position="447"/>
        <end position="468"/>
    </location>
</feature>
<feature type="transmembrane region" description="Helical" evidence="6">
    <location>
        <begin position="271"/>
        <end position="291"/>
    </location>
</feature>
<evidence type="ECO:0000256" key="4">
    <source>
        <dbReference type="ARBA" id="ARBA00023136"/>
    </source>
</evidence>
<dbReference type="GO" id="GO:0016020">
    <property type="term" value="C:membrane"/>
    <property type="evidence" value="ECO:0007669"/>
    <property type="project" value="UniProtKB-SubCell"/>
</dbReference>
<feature type="transmembrane region" description="Helical" evidence="6">
    <location>
        <begin position="565"/>
        <end position="585"/>
    </location>
</feature>
<dbReference type="AlphaFoldDB" id="A0ABD3N784"/>
<protein>
    <recommendedName>
        <fullName evidence="11">Protein RFT1 homolog</fullName>
    </recommendedName>
</protein>
<feature type="transmembrane region" description="Helical" evidence="6">
    <location>
        <begin position="231"/>
        <end position="250"/>
    </location>
</feature>
<comment type="caution">
    <text evidence="9">The sequence shown here is derived from an EMBL/GenBank/DDBJ whole genome shotgun (WGS) entry which is preliminary data.</text>
</comment>
<feature type="non-terminal residue" evidence="9">
    <location>
        <position position="1"/>
    </location>
</feature>
<name>A0ABD3N784_9STRA</name>
<gene>
    <name evidence="9" type="ORF">ACHAW5_003061</name>
</gene>
<feature type="transmembrane region" description="Helical" evidence="6">
    <location>
        <begin position="488"/>
        <end position="504"/>
    </location>
</feature>
<feature type="transmembrane region" description="Helical" evidence="6">
    <location>
        <begin position="96"/>
        <end position="119"/>
    </location>
</feature>
<dbReference type="Pfam" id="PF12537">
    <property type="entry name" value="GPHR_N"/>
    <property type="match status" value="1"/>
</dbReference>
<dbReference type="Pfam" id="PF12430">
    <property type="entry name" value="ABA_GPCR"/>
    <property type="match status" value="1"/>
</dbReference>
<reference evidence="9 10" key="1">
    <citation type="submission" date="2024-10" db="EMBL/GenBank/DDBJ databases">
        <title>Updated reference genomes for cyclostephanoid diatoms.</title>
        <authorList>
            <person name="Roberts W.R."/>
            <person name="Alverson A.J."/>
        </authorList>
    </citation>
    <scope>NUCLEOTIDE SEQUENCE [LARGE SCALE GENOMIC DNA]</scope>
    <source>
        <strain evidence="9 10">AJA276-08</strain>
    </source>
</reference>
<dbReference type="InterPro" id="IPR022535">
    <property type="entry name" value="Golgi_pH-regulator_cons_dom"/>
</dbReference>